<proteinExistence type="inferred from homology"/>
<evidence type="ECO:0000313" key="5">
    <source>
        <dbReference type="EMBL" id="RMJ02164.1"/>
    </source>
</evidence>
<dbReference type="NCBIfam" id="TIGR00014">
    <property type="entry name" value="arsC"/>
    <property type="match status" value="1"/>
</dbReference>
<dbReference type="PANTHER" id="PTHR30041:SF4">
    <property type="entry name" value="ARSENATE REDUCTASE"/>
    <property type="match status" value="1"/>
</dbReference>
<sequence>MTEQTRIFHNPRCSKSRQTLELLEQKGIEPEIIRYLETPPTEQELLHILDLLGCEPRELMRTKEPEYKEQNLANPELTREQLVQAMVATPKLIERPIVLANNKAAIGRPPETVLDIL</sequence>
<dbReference type="Proteomes" id="UP000265903">
    <property type="component" value="Unassembled WGS sequence"/>
</dbReference>
<reference evidence="5 6" key="1">
    <citation type="submission" date="2018-08" db="EMBL/GenBank/DDBJ databases">
        <title>Whole Genome Sequence of the Moderate Halophilic Marine Bacterium Marinobacter litoralis Sw-45.</title>
        <authorList>
            <person name="Musa H."/>
        </authorList>
    </citation>
    <scope>NUCLEOTIDE SEQUENCE [LARGE SCALE GENOMIC DNA]</scope>
    <source>
        <strain evidence="5 6">Sw-45</strain>
    </source>
</reference>
<dbReference type="OrthoDB" id="9790554at2"/>
<protein>
    <recommendedName>
        <fullName evidence="4">Arsenate reductase</fullName>
        <ecNumber evidence="4">1.20.4.1</ecNumber>
    </recommendedName>
</protein>
<evidence type="ECO:0000256" key="3">
    <source>
        <dbReference type="PROSITE-ProRule" id="PRU01282"/>
    </source>
</evidence>
<dbReference type="PANTHER" id="PTHR30041">
    <property type="entry name" value="ARSENATE REDUCTASE"/>
    <property type="match status" value="1"/>
</dbReference>
<dbReference type="Pfam" id="PF03960">
    <property type="entry name" value="ArsC"/>
    <property type="match status" value="1"/>
</dbReference>
<dbReference type="CDD" id="cd03034">
    <property type="entry name" value="ArsC_ArsC"/>
    <property type="match status" value="1"/>
</dbReference>
<evidence type="ECO:0000256" key="2">
    <source>
        <dbReference type="ARBA" id="ARBA00023002"/>
    </source>
</evidence>
<keyword evidence="2 4" id="KW-0560">Oxidoreductase</keyword>
<keyword evidence="6" id="KW-1185">Reference proteome</keyword>
<dbReference type="InterPro" id="IPR036249">
    <property type="entry name" value="Thioredoxin-like_sf"/>
</dbReference>
<dbReference type="Gene3D" id="3.40.30.10">
    <property type="entry name" value="Glutaredoxin"/>
    <property type="match status" value="1"/>
</dbReference>
<dbReference type="SUPFAM" id="SSF52833">
    <property type="entry name" value="Thioredoxin-like"/>
    <property type="match status" value="1"/>
</dbReference>
<name>A0A3M2RAL7_9GAMM</name>
<dbReference type="InterPro" id="IPR006659">
    <property type="entry name" value="Arsenate_reductase"/>
</dbReference>
<comment type="caution">
    <text evidence="5">The sequence shown here is derived from an EMBL/GenBank/DDBJ whole genome shotgun (WGS) entry which is preliminary data.</text>
</comment>
<dbReference type="GO" id="GO:0008794">
    <property type="term" value="F:arsenate reductase (glutaredoxin) activity"/>
    <property type="evidence" value="ECO:0007669"/>
    <property type="project" value="UniProtKB-UniRule"/>
</dbReference>
<dbReference type="EMBL" id="QMDL01000004">
    <property type="protein sequence ID" value="RMJ02164.1"/>
    <property type="molecule type" value="Genomic_DNA"/>
</dbReference>
<comment type="similarity">
    <text evidence="1 3 4">Belongs to the ArsC family.</text>
</comment>
<dbReference type="InterPro" id="IPR006660">
    <property type="entry name" value="Arsenate_reductase-like"/>
</dbReference>
<dbReference type="PROSITE" id="PS51353">
    <property type="entry name" value="ARSC"/>
    <property type="match status" value="1"/>
</dbReference>
<dbReference type="EC" id="1.20.4.1" evidence="4"/>
<dbReference type="AlphaFoldDB" id="A0A3M2RAL7"/>
<gene>
    <name evidence="5" type="primary">arsC</name>
    <name evidence="5" type="ORF">DOQ08_02960</name>
</gene>
<organism evidence="5 6">
    <name type="scientific">Marinobacter litoralis</name>
    <dbReference type="NCBI Taxonomy" id="187981"/>
    <lineage>
        <taxon>Bacteria</taxon>
        <taxon>Pseudomonadati</taxon>
        <taxon>Pseudomonadota</taxon>
        <taxon>Gammaproteobacteria</taxon>
        <taxon>Pseudomonadales</taxon>
        <taxon>Marinobacteraceae</taxon>
        <taxon>Marinobacter</taxon>
    </lineage>
</organism>
<evidence type="ECO:0000256" key="1">
    <source>
        <dbReference type="ARBA" id="ARBA00007198"/>
    </source>
</evidence>
<accession>A0A3M2RAL7</accession>
<evidence type="ECO:0000313" key="6">
    <source>
        <dbReference type="Proteomes" id="UP000265903"/>
    </source>
</evidence>
<evidence type="ECO:0000256" key="4">
    <source>
        <dbReference type="RuleBase" id="RU362029"/>
    </source>
</evidence>
<comment type="catalytic activity">
    <reaction evidence="4">
        <text>[glutaredoxin]-dithiol + arsenate + glutathione + H(+) = glutathionyl-S-S-[glutaredoxin] + arsenite + H2O</text>
        <dbReference type="Rhea" id="RHEA:22016"/>
        <dbReference type="Rhea" id="RHEA-COMP:10729"/>
        <dbReference type="Rhea" id="RHEA-COMP:17668"/>
        <dbReference type="ChEBI" id="CHEBI:15377"/>
        <dbReference type="ChEBI" id="CHEBI:15378"/>
        <dbReference type="ChEBI" id="CHEBI:29242"/>
        <dbReference type="ChEBI" id="CHEBI:29950"/>
        <dbReference type="ChEBI" id="CHEBI:48597"/>
        <dbReference type="ChEBI" id="CHEBI:57925"/>
        <dbReference type="ChEBI" id="CHEBI:146199"/>
        <dbReference type="EC" id="1.20.4.1"/>
    </reaction>
</comment>
<dbReference type="RefSeq" id="WP_114335736.1">
    <property type="nucleotide sequence ID" value="NZ_QMDL01000004.1"/>
</dbReference>